<accession>A0A4R8XJA5</accession>
<organism evidence="1 2">
    <name type="scientific">Cryobacterium cheniae</name>
    <dbReference type="NCBI Taxonomy" id="1259262"/>
    <lineage>
        <taxon>Bacteria</taxon>
        <taxon>Bacillati</taxon>
        <taxon>Actinomycetota</taxon>
        <taxon>Actinomycetes</taxon>
        <taxon>Micrococcales</taxon>
        <taxon>Microbacteriaceae</taxon>
        <taxon>Cryobacterium</taxon>
    </lineage>
</organism>
<feature type="non-terminal residue" evidence="1">
    <location>
        <position position="93"/>
    </location>
</feature>
<name>A0A4R8XJA5_9MICO</name>
<keyword evidence="2" id="KW-1185">Reference proteome</keyword>
<dbReference type="SUPFAM" id="SSF89372">
    <property type="entry name" value="Fucose-specific lectin"/>
    <property type="match status" value="1"/>
</dbReference>
<sequence length="93" mass="9025">MHSHSGSRPGRSVTLPAASSLLLTAILVVGGLFAPTAATGGASAVAVAQAGPTVLARDGAGVLWSYPGDGAGGWLARVQVGSGWNGMTSILSP</sequence>
<dbReference type="EMBL" id="SOGN01000065">
    <property type="protein sequence ID" value="TFC76677.1"/>
    <property type="molecule type" value="Genomic_DNA"/>
</dbReference>
<gene>
    <name evidence="1" type="ORF">E3T23_14260</name>
</gene>
<protein>
    <submittedName>
        <fullName evidence="1">Uncharacterized protein</fullName>
    </submittedName>
</protein>
<evidence type="ECO:0000313" key="2">
    <source>
        <dbReference type="Proteomes" id="UP000298433"/>
    </source>
</evidence>
<evidence type="ECO:0000313" key="1">
    <source>
        <dbReference type="EMBL" id="TFC76677.1"/>
    </source>
</evidence>
<proteinExistence type="predicted"/>
<dbReference type="Proteomes" id="UP000298433">
    <property type="component" value="Unassembled WGS sequence"/>
</dbReference>
<dbReference type="AlphaFoldDB" id="A0A4R8XJA5"/>
<reference evidence="1 2" key="1">
    <citation type="submission" date="2019-03" db="EMBL/GenBank/DDBJ databases">
        <title>Genomics of glacier-inhabiting Cryobacterium strains.</title>
        <authorList>
            <person name="Liu Q."/>
            <person name="Xin Y.-H."/>
        </authorList>
    </citation>
    <scope>NUCLEOTIDE SEQUENCE [LARGE SCALE GENOMIC DNA]</scope>
    <source>
        <strain evidence="1 2">TMT2-48-2</strain>
    </source>
</reference>
<comment type="caution">
    <text evidence="1">The sequence shown here is derived from an EMBL/GenBank/DDBJ whole genome shotgun (WGS) entry which is preliminary data.</text>
</comment>